<dbReference type="Pfam" id="PF00285">
    <property type="entry name" value="Citrate_synt"/>
    <property type="match status" value="1"/>
</dbReference>
<keyword evidence="13" id="KW-1185">Reference proteome</keyword>
<dbReference type="PANTHER" id="PTHR11739:SF4">
    <property type="entry name" value="CITRATE SYNTHASE, PEROXISOMAL"/>
    <property type="match status" value="1"/>
</dbReference>
<keyword evidence="8" id="KW-0695">RNA-directed DNA polymerase</keyword>
<dbReference type="GO" id="GO:0005975">
    <property type="term" value="P:carbohydrate metabolic process"/>
    <property type="evidence" value="ECO:0007669"/>
    <property type="project" value="TreeGrafter"/>
</dbReference>
<dbReference type="InterPro" id="IPR036969">
    <property type="entry name" value="Citrate_synthase_sf"/>
</dbReference>
<dbReference type="InterPro" id="IPR002020">
    <property type="entry name" value="Citrate_synthase"/>
</dbReference>
<dbReference type="Proteomes" id="UP000035065">
    <property type="component" value="Unassembled WGS sequence"/>
</dbReference>
<dbReference type="GO" id="GO:0046872">
    <property type="term" value="F:metal ion binding"/>
    <property type="evidence" value="ECO:0007669"/>
    <property type="project" value="UniProtKB-KW"/>
</dbReference>
<dbReference type="InterPro" id="IPR009061">
    <property type="entry name" value="DNA-bd_dom_put_sf"/>
</dbReference>
<dbReference type="GO" id="GO:0003964">
    <property type="term" value="F:RNA-directed DNA polymerase activity"/>
    <property type="evidence" value="ECO:0007669"/>
    <property type="project" value="UniProtKB-KW"/>
</dbReference>
<feature type="domain" description="Reverse transcriptase" evidence="11">
    <location>
        <begin position="563"/>
        <end position="793"/>
    </location>
</feature>
<dbReference type="GO" id="GO:0006099">
    <property type="term" value="P:tricarboxylic acid cycle"/>
    <property type="evidence" value="ECO:0007669"/>
    <property type="project" value="UniProtKB-UniPathway"/>
</dbReference>
<keyword evidence="6" id="KW-0479">Metal-binding</keyword>
<dbReference type="EC" id="2.3.3.16" evidence="3"/>
<name>F1YFV4_9ACTN</name>
<gene>
    <name evidence="12" type="ORF">SCNU_03232</name>
</gene>
<evidence type="ECO:0000256" key="4">
    <source>
        <dbReference type="ARBA" id="ARBA00022679"/>
    </source>
</evidence>
<evidence type="ECO:0000256" key="7">
    <source>
        <dbReference type="ARBA" id="ARBA00022842"/>
    </source>
</evidence>
<comment type="similarity">
    <text evidence="2">Belongs to the citrate synthase family.</text>
</comment>
<evidence type="ECO:0000256" key="8">
    <source>
        <dbReference type="ARBA" id="ARBA00022918"/>
    </source>
</evidence>
<evidence type="ECO:0000256" key="10">
    <source>
        <dbReference type="ARBA" id="ARBA00034120"/>
    </source>
</evidence>
<dbReference type="SUPFAM" id="SSF56672">
    <property type="entry name" value="DNA/RNA polymerases"/>
    <property type="match status" value="1"/>
</dbReference>
<keyword evidence="9" id="KW-0051">Antiviral defense</keyword>
<dbReference type="PANTHER" id="PTHR11739">
    <property type="entry name" value="CITRATE SYNTHASE"/>
    <property type="match status" value="1"/>
</dbReference>
<dbReference type="Gene3D" id="1.10.230.10">
    <property type="entry name" value="Cytochrome P450-Terp, domain 2"/>
    <property type="match status" value="1"/>
</dbReference>
<evidence type="ECO:0000256" key="9">
    <source>
        <dbReference type="ARBA" id="ARBA00023118"/>
    </source>
</evidence>
<evidence type="ECO:0000256" key="2">
    <source>
        <dbReference type="ARBA" id="ARBA00010566"/>
    </source>
</evidence>
<comment type="caution">
    <text evidence="12">The sequence shown here is derived from an EMBL/GenBank/DDBJ whole genome shotgun (WGS) entry which is preliminary data.</text>
</comment>
<evidence type="ECO:0000256" key="5">
    <source>
        <dbReference type="ARBA" id="ARBA00022695"/>
    </source>
</evidence>
<evidence type="ECO:0000256" key="6">
    <source>
        <dbReference type="ARBA" id="ARBA00022723"/>
    </source>
</evidence>
<dbReference type="PRINTS" id="PR00866">
    <property type="entry name" value="RNADNAPOLMS"/>
</dbReference>
<dbReference type="eggNOG" id="COG3344">
    <property type="taxonomic scope" value="Bacteria"/>
</dbReference>
<dbReference type="UniPathway" id="UPA00223"/>
<dbReference type="eggNOG" id="COG0372">
    <property type="taxonomic scope" value="Bacteria"/>
</dbReference>
<dbReference type="InterPro" id="IPR016143">
    <property type="entry name" value="Citrate_synth-like_sm_a-sub"/>
</dbReference>
<organism evidence="12 13">
    <name type="scientific">Gordonia neofelifaecis NRRL B-59395</name>
    <dbReference type="NCBI Taxonomy" id="644548"/>
    <lineage>
        <taxon>Bacteria</taxon>
        <taxon>Bacillati</taxon>
        <taxon>Actinomycetota</taxon>
        <taxon>Actinomycetes</taxon>
        <taxon>Mycobacteriales</taxon>
        <taxon>Gordoniaceae</taxon>
        <taxon>Gordonia</taxon>
    </lineage>
</organism>
<comment type="pathway">
    <text evidence="1">Carbohydrate metabolism; tricarboxylic acid cycle.</text>
</comment>
<evidence type="ECO:0000256" key="1">
    <source>
        <dbReference type="ARBA" id="ARBA00005163"/>
    </source>
</evidence>
<dbReference type="SUPFAM" id="SSF48256">
    <property type="entry name" value="Citrate synthase"/>
    <property type="match status" value="1"/>
</dbReference>
<keyword evidence="4" id="KW-0808">Transferase</keyword>
<evidence type="ECO:0000313" key="13">
    <source>
        <dbReference type="Proteomes" id="UP000035065"/>
    </source>
</evidence>
<dbReference type="GO" id="GO:0036440">
    <property type="term" value="F:citrate synthase activity"/>
    <property type="evidence" value="ECO:0007669"/>
    <property type="project" value="UniProtKB-EC"/>
</dbReference>
<accession>F1YFV4</accession>
<keyword evidence="5" id="KW-0548">Nucleotidyltransferase</keyword>
<dbReference type="InterPro" id="IPR000477">
    <property type="entry name" value="RT_dom"/>
</dbReference>
<dbReference type="EMBL" id="AEUD01000002">
    <property type="protein sequence ID" value="EGD56531.1"/>
    <property type="molecule type" value="Genomic_DNA"/>
</dbReference>
<dbReference type="SUPFAM" id="SSF46955">
    <property type="entry name" value="Putative DNA-binding domain"/>
    <property type="match status" value="1"/>
</dbReference>
<evidence type="ECO:0000313" key="12">
    <source>
        <dbReference type="EMBL" id="EGD56531.1"/>
    </source>
</evidence>
<protein>
    <recommendedName>
        <fullName evidence="3">citrate synthase (unknown stereospecificity)</fullName>
        <ecNumber evidence="3">2.3.3.16</ecNumber>
    </recommendedName>
</protein>
<proteinExistence type="inferred from homology"/>
<dbReference type="Gene3D" id="1.10.580.10">
    <property type="entry name" value="Citrate Synthase, domain 1"/>
    <property type="match status" value="1"/>
</dbReference>
<dbReference type="PROSITE" id="PS50878">
    <property type="entry name" value="RT_POL"/>
    <property type="match status" value="1"/>
</dbReference>
<dbReference type="RefSeq" id="WP_009677915.1">
    <property type="nucleotide sequence ID" value="NZ_AEUD01000002.1"/>
</dbReference>
<dbReference type="InterPro" id="IPR000123">
    <property type="entry name" value="Reverse_transcriptase_msDNA"/>
</dbReference>
<dbReference type="CDD" id="cd03487">
    <property type="entry name" value="RT_Bac_retron_II"/>
    <property type="match status" value="1"/>
</dbReference>
<dbReference type="GO" id="GO:0051607">
    <property type="term" value="P:defense response to virus"/>
    <property type="evidence" value="ECO:0007669"/>
    <property type="project" value="UniProtKB-KW"/>
</dbReference>
<dbReference type="STRING" id="644548.SCNU_03232"/>
<keyword evidence="7" id="KW-0460">Magnesium</keyword>
<dbReference type="GO" id="GO:0005829">
    <property type="term" value="C:cytosol"/>
    <property type="evidence" value="ECO:0007669"/>
    <property type="project" value="TreeGrafter"/>
</dbReference>
<dbReference type="AlphaFoldDB" id="F1YFV4"/>
<evidence type="ECO:0000259" key="11">
    <source>
        <dbReference type="PROSITE" id="PS50878"/>
    </source>
</evidence>
<comment type="similarity">
    <text evidence="10">Belongs to the bacterial reverse transcriptase family.</text>
</comment>
<evidence type="ECO:0000256" key="3">
    <source>
        <dbReference type="ARBA" id="ARBA00012972"/>
    </source>
</evidence>
<dbReference type="Pfam" id="PF00078">
    <property type="entry name" value="RVT_1"/>
    <property type="match status" value="1"/>
</dbReference>
<dbReference type="InterPro" id="IPR043502">
    <property type="entry name" value="DNA/RNA_pol_sf"/>
</dbReference>
<sequence>MEQWITTSEAAARLGVKRGTLYSYVSRGVLTSRRMPGQNESLFDRTQIDSLAAAKHDGRRSGDRLLRFRAVASGVSAIRDDRLYLRGRDIEELCADMDFADVAQLVLDSSEARPVPDVDTTVVHGVSIERRIPLTVALVAAADPLRADLSDVGARVLGLLPHLAAAVPEIDFAHRWVDLLATVLIDNGLAASTTAARVAASARAGIFDALLAGYAALAGPLHGGAPATARALLDAVVGGAAVDRALADAVVGGLVPGFGHVIYSGPDPRAQIVLDRVRAERPRSSALAAAEAVEQRVGRPMNIDFAGAVVTHELGLPARSGEVLFVGSRRAFREPPPAASSLCGGGVRRGPAALARQSDGLSCSAAAVRTLSSRRSPRTTTRHLIGGASGAFTVGPRSRAQAAHSVCWVRADDDKSGRTVLPAAEREDVIEPGMRSPFRFDQHRVHRAVGAVVGLLGAAAGDDAGDDAGSLRTAPELDGALVAVIDPVDADDLAQALIREFASPPSSERLTAFIAAIPAAPRVRWPEPRTSAPRFDVRQVADVEALAHWLNLDLGELEWFAARGRWSRRTAEPLRHYRVKRIVKRDGGFRIIEAPKERLATVQRKVLDEILVHVPPHPSAHGFMRGRSVESFGSRHALHDVVVRVDLRRCFEHVTYPRVKAVFSAIGYAPAVASYLACLCTTSRAIEDRHRVDFDHAVLLRERHLPQGAPTSPALLNLVLRRLDYRVAGYAARHGVTYTRYGDDLAFSGDDVDVGGLLWFIERVVKAEGFAVHRDKVRVMRDHQRQQLGGLVVNRGPRSCRSDYDALKALLHNAIRDGAESQNRDDRPDFRSYVYGRIGWVSTGSARRGEKLRTMAAQVDWHR</sequence>
<dbReference type="GO" id="GO:0003723">
    <property type="term" value="F:RNA binding"/>
    <property type="evidence" value="ECO:0007669"/>
    <property type="project" value="InterPro"/>
</dbReference>
<reference evidence="12 13" key="1">
    <citation type="journal article" date="2011" name="J. Bacteriol.">
        <title>Draft Genome Sequence of Gordonia neofelifaecis NRRL B-59395, a Cholesterol-Degrading Actinomycete.</title>
        <authorList>
            <person name="Ge F."/>
            <person name="Li W."/>
            <person name="Chen G."/>
            <person name="Liu Y."/>
            <person name="Zhang G."/>
            <person name="Yong B."/>
            <person name="Wang Q."/>
            <person name="Wang N."/>
            <person name="Huang Z."/>
            <person name="Li W."/>
            <person name="Wang J."/>
            <person name="Wu C."/>
            <person name="Xie Q."/>
            <person name="Liu G."/>
        </authorList>
    </citation>
    <scope>NUCLEOTIDE SEQUENCE [LARGE SCALE GENOMIC DNA]</scope>
    <source>
        <strain evidence="12 13">NRRL B-59395</strain>
    </source>
</reference>
<dbReference type="InterPro" id="IPR016142">
    <property type="entry name" value="Citrate_synth-like_lrg_a-sub"/>
</dbReference>